<dbReference type="CDD" id="cd01004">
    <property type="entry name" value="PBP2_MidA_like"/>
    <property type="match status" value="1"/>
</dbReference>
<dbReference type="SMART" id="SM00062">
    <property type="entry name" value="PBPb"/>
    <property type="match status" value="1"/>
</dbReference>
<keyword evidence="1 2" id="KW-0732">Signal</keyword>
<evidence type="ECO:0000313" key="4">
    <source>
        <dbReference type="EMBL" id="ASV83542.1"/>
    </source>
</evidence>
<dbReference type="SUPFAM" id="SSF53850">
    <property type="entry name" value="Periplasmic binding protein-like II"/>
    <property type="match status" value="1"/>
</dbReference>
<protein>
    <submittedName>
        <fullName evidence="4">NMT1/THI5 like family protein</fullName>
    </submittedName>
</protein>
<name>A0A248UAC9_9HYPH</name>
<dbReference type="Proteomes" id="UP000215256">
    <property type="component" value="Chromosome 2"/>
</dbReference>
<evidence type="ECO:0000313" key="5">
    <source>
        <dbReference type="Proteomes" id="UP000215256"/>
    </source>
</evidence>
<evidence type="ECO:0000256" key="1">
    <source>
        <dbReference type="ARBA" id="ARBA00022729"/>
    </source>
</evidence>
<evidence type="ECO:0000256" key="2">
    <source>
        <dbReference type="SAM" id="SignalP"/>
    </source>
</evidence>
<reference evidence="4 5" key="1">
    <citation type="submission" date="2017-07" db="EMBL/GenBank/DDBJ databases">
        <title>Phylogenetic study on the rhizospheric bacterium Ochrobactrum sp. A44.</title>
        <authorList>
            <person name="Krzyzanowska D.M."/>
            <person name="Ossowicki A."/>
            <person name="Rajewska M."/>
            <person name="Maciag T."/>
            <person name="Kaczynski Z."/>
            <person name="Czerwicka M."/>
            <person name="Jafra S."/>
        </authorList>
    </citation>
    <scope>NUCLEOTIDE SEQUENCE [LARGE SCALE GENOMIC DNA]</scope>
    <source>
        <strain evidence="4 5">A44</strain>
    </source>
</reference>
<gene>
    <name evidence="4" type="ORF">CES85_4322</name>
</gene>
<dbReference type="InterPro" id="IPR001638">
    <property type="entry name" value="Solute-binding_3/MltF_N"/>
</dbReference>
<feature type="chain" id="PRO_5012557919" evidence="2">
    <location>
        <begin position="28"/>
        <end position="313"/>
    </location>
</feature>
<proteinExistence type="predicted"/>
<evidence type="ECO:0000259" key="3">
    <source>
        <dbReference type="SMART" id="SM00062"/>
    </source>
</evidence>
<dbReference type="AlphaFoldDB" id="A0A248UAC9"/>
<dbReference type="PANTHER" id="PTHR35936">
    <property type="entry name" value="MEMBRANE-BOUND LYTIC MUREIN TRANSGLYCOSYLASE F"/>
    <property type="match status" value="1"/>
</dbReference>
<dbReference type="PANTHER" id="PTHR35936:SF17">
    <property type="entry name" value="ARGININE-BINDING EXTRACELLULAR PROTEIN ARTP"/>
    <property type="match status" value="1"/>
</dbReference>
<organism evidence="4 5">
    <name type="scientific">Ochrobactrum quorumnocens</name>
    <dbReference type="NCBI Taxonomy" id="271865"/>
    <lineage>
        <taxon>Bacteria</taxon>
        <taxon>Pseudomonadati</taxon>
        <taxon>Pseudomonadota</taxon>
        <taxon>Alphaproteobacteria</taxon>
        <taxon>Hyphomicrobiales</taxon>
        <taxon>Brucellaceae</taxon>
        <taxon>Brucella/Ochrobactrum group</taxon>
        <taxon>Ochrobactrum</taxon>
    </lineage>
</organism>
<dbReference type="RefSeq" id="WP_095444492.1">
    <property type="nucleotide sequence ID" value="NZ_CP022603.1"/>
</dbReference>
<dbReference type="Pfam" id="PF00497">
    <property type="entry name" value="SBP_bac_3"/>
    <property type="match status" value="1"/>
</dbReference>
<accession>A0A248UAC9</accession>
<dbReference type="KEGG" id="och:CES85_4322"/>
<dbReference type="EMBL" id="CP022603">
    <property type="protein sequence ID" value="ASV83542.1"/>
    <property type="molecule type" value="Genomic_DNA"/>
</dbReference>
<dbReference type="Gene3D" id="3.40.190.10">
    <property type="entry name" value="Periplasmic binding protein-like II"/>
    <property type="match status" value="2"/>
</dbReference>
<feature type="domain" description="Solute-binding protein family 3/N-terminal" evidence="3">
    <location>
        <begin position="63"/>
        <end position="295"/>
    </location>
</feature>
<sequence>MKSGNYKNAILGSFLAAATLFSAPAFSAELDLSPQQPNRLRTEKSEAAVNAVPKDFKFVQDGKFVVGINPWVPPISTYATDAKTVVAFDPDLIQLVSDTLGRELVLVPIAWADWPLSLESGKFDAVISNVTVTEERKEKFDFSTYRKDELGFYVKADSAITSLKEPKDIAGLKIITDPGTNQENILLQWDKQNVEAGLKPVEVQYYDDDAVKSLALESGRADAVFSVNAVQAYAASQHGKTKLVGTVSGGWPQTAEVAITTRKGSGLADALTLSLNELIKNGKYHQVLERWSLSSEAVDEAKTNPAGLPKSGS</sequence>
<dbReference type="OrthoDB" id="5419093at2"/>
<feature type="signal peptide" evidence="2">
    <location>
        <begin position="1"/>
        <end position="27"/>
    </location>
</feature>